<dbReference type="InterPro" id="IPR013103">
    <property type="entry name" value="RVT_2"/>
</dbReference>
<sequence>MFLQRKGFKRLWTSSCVYISSNRMIVVVYVDDILLIHPEQEEIDSMVRVMEQEYDIHDLDELSCILGVKVRWKAGELRMSQSTYIDAVLQKFKMDQCRTAPTPLDPSIELSESNCPKTNAEREDMAGVPYRELVGSLMYVALCTRPDILFAVTKLSQFSTNPGRIHRNQLKHVLRYLSMTKHCELTFKGGCDNVTEIHCDADWARDVDDRKSWTGITIKVGGNLVGWISRKQQCVASSTMEAEYMALAAAAKEAKWLQMMYKELRLNDCMRLPAIVFCDNQSAIKLASNRIERSRSRHIDVAYHVAREMVQQGTATLQYVPSNENIADVLTKSLRPVMQKKALEMLNMKSQEIGGHC</sequence>
<dbReference type="AlphaFoldDB" id="A0A085MV93"/>
<proteinExistence type="predicted"/>
<dbReference type="SUPFAM" id="SSF56672">
    <property type="entry name" value="DNA/RNA polymerases"/>
    <property type="match status" value="1"/>
</dbReference>
<protein>
    <recommendedName>
        <fullName evidence="1">Reverse transcriptase Ty1/copia-type domain-containing protein</fullName>
    </recommendedName>
</protein>
<name>A0A085MV93_9BILA</name>
<dbReference type="PANTHER" id="PTHR11439">
    <property type="entry name" value="GAG-POL-RELATED RETROTRANSPOSON"/>
    <property type="match status" value="1"/>
</dbReference>
<gene>
    <name evidence="2" type="ORF">M514_26682</name>
</gene>
<evidence type="ECO:0000259" key="1">
    <source>
        <dbReference type="Pfam" id="PF07727"/>
    </source>
</evidence>
<organism evidence="2">
    <name type="scientific">Trichuris suis</name>
    <name type="common">pig whipworm</name>
    <dbReference type="NCBI Taxonomy" id="68888"/>
    <lineage>
        <taxon>Eukaryota</taxon>
        <taxon>Metazoa</taxon>
        <taxon>Ecdysozoa</taxon>
        <taxon>Nematoda</taxon>
        <taxon>Enoplea</taxon>
        <taxon>Dorylaimia</taxon>
        <taxon>Trichinellida</taxon>
        <taxon>Trichuridae</taxon>
        <taxon>Trichuris</taxon>
    </lineage>
</organism>
<dbReference type="CDD" id="cd09272">
    <property type="entry name" value="RNase_HI_RT_Ty1"/>
    <property type="match status" value="1"/>
</dbReference>
<dbReference type="EMBL" id="KL367634">
    <property type="protein sequence ID" value="KFD61139.1"/>
    <property type="molecule type" value="Genomic_DNA"/>
</dbReference>
<dbReference type="PANTHER" id="PTHR11439:SF440">
    <property type="entry name" value="INTEGRASE CATALYTIC DOMAIN-CONTAINING PROTEIN"/>
    <property type="match status" value="1"/>
</dbReference>
<dbReference type="InterPro" id="IPR043502">
    <property type="entry name" value="DNA/RNA_pol_sf"/>
</dbReference>
<dbReference type="Proteomes" id="UP000030758">
    <property type="component" value="Unassembled WGS sequence"/>
</dbReference>
<reference evidence="2" key="1">
    <citation type="journal article" date="2014" name="Nat. Genet.">
        <title>Genome and transcriptome of the porcine whipworm Trichuris suis.</title>
        <authorList>
            <person name="Jex A.R."/>
            <person name="Nejsum P."/>
            <person name="Schwarz E.M."/>
            <person name="Hu L."/>
            <person name="Young N.D."/>
            <person name="Hall R.S."/>
            <person name="Korhonen P.K."/>
            <person name="Liao S."/>
            <person name="Thamsborg S."/>
            <person name="Xia J."/>
            <person name="Xu P."/>
            <person name="Wang S."/>
            <person name="Scheerlinck J.P."/>
            <person name="Hofmann A."/>
            <person name="Sternberg P.W."/>
            <person name="Wang J."/>
            <person name="Gasser R.B."/>
        </authorList>
    </citation>
    <scope>NUCLEOTIDE SEQUENCE [LARGE SCALE GENOMIC DNA]</scope>
    <source>
        <strain evidence="2">DCEP-RM93F</strain>
    </source>
</reference>
<feature type="domain" description="Reverse transcriptase Ty1/copia-type" evidence="1">
    <location>
        <begin position="2"/>
        <end position="104"/>
    </location>
</feature>
<dbReference type="Pfam" id="PF07727">
    <property type="entry name" value="RVT_2"/>
    <property type="match status" value="1"/>
</dbReference>
<accession>A0A085MV93</accession>
<evidence type="ECO:0000313" key="2">
    <source>
        <dbReference type="EMBL" id="KFD61139.1"/>
    </source>
</evidence>